<name>A0ABT1LH72_9HYPH</name>
<dbReference type="InterPro" id="IPR033469">
    <property type="entry name" value="CYTH-like_dom_sf"/>
</dbReference>
<dbReference type="RefSeq" id="WP_254746094.1">
    <property type="nucleotide sequence ID" value="NZ_JANCLU010000028.1"/>
</dbReference>
<evidence type="ECO:0000313" key="3">
    <source>
        <dbReference type="EMBL" id="MCP8940857.1"/>
    </source>
</evidence>
<dbReference type="InterPro" id="IPR039013">
    <property type="entry name" value="YgiF"/>
</dbReference>
<dbReference type="Proteomes" id="UP001205890">
    <property type="component" value="Unassembled WGS sequence"/>
</dbReference>
<dbReference type="Pfam" id="PF05235">
    <property type="entry name" value="CHAD"/>
    <property type="match status" value="1"/>
</dbReference>
<feature type="domain" description="CHAD" evidence="2">
    <location>
        <begin position="214"/>
        <end position="501"/>
    </location>
</feature>
<dbReference type="SMART" id="SM01118">
    <property type="entry name" value="CYTH"/>
    <property type="match status" value="1"/>
</dbReference>
<organism evidence="3 4">
    <name type="scientific">Alsobacter ponti</name>
    <dbReference type="NCBI Taxonomy" id="2962936"/>
    <lineage>
        <taxon>Bacteria</taxon>
        <taxon>Pseudomonadati</taxon>
        <taxon>Pseudomonadota</taxon>
        <taxon>Alphaproteobacteria</taxon>
        <taxon>Hyphomicrobiales</taxon>
        <taxon>Alsobacteraceae</taxon>
        <taxon>Alsobacter</taxon>
    </lineage>
</organism>
<dbReference type="InterPro" id="IPR007899">
    <property type="entry name" value="CHAD_dom"/>
</dbReference>
<reference evidence="3 4" key="1">
    <citation type="submission" date="2022-07" db="EMBL/GenBank/DDBJ databases">
        <authorList>
            <person name="Li W.-J."/>
            <person name="Deng Q.-Q."/>
        </authorList>
    </citation>
    <scope>NUCLEOTIDE SEQUENCE [LARGE SCALE GENOMIC DNA]</scope>
    <source>
        <strain evidence="3 4">SYSU M60028</strain>
    </source>
</reference>
<keyword evidence="4" id="KW-1185">Reference proteome</keyword>
<proteinExistence type="predicted"/>
<feature type="domain" description="CYTH" evidence="1">
    <location>
        <begin position="8"/>
        <end position="201"/>
    </location>
</feature>
<dbReference type="EMBL" id="JANCLU010000028">
    <property type="protein sequence ID" value="MCP8940857.1"/>
    <property type="molecule type" value="Genomic_DNA"/>
</dbReference>
<dbReference type="PROSITE" id="PS51707">
    <property type="entry name" value="CYTH"/>
    <property type="match status" value="1"/>
</dbReference>
<dbReference type="Gene3D" id="2.40.320.10">
    <property type="entry name" value="Hypothetical Protein Pfu-838710-001"/>
    <property type="match status" value="1"/>
</dbReference>
<dbReference type="PROSITE" id="PS51708">
    <property type="entry name" value="CHAD"/>
    <property type="match status" value="1"/>
</dbReference>
<dbReference type="SMART" id="SM00880">
    <property type="entry name" value="CHAD"/>
    <property type="match status" value="1"/>
</dbReference>
<dbReference type="PANTHER" id="PTHR39569:SF1">
    <property type="entry name" value="INORGANIC TRIPHOSPHATASE"/>
    <property type="match status" value="1"/>
</dbReference>
<evidence type="ECO:0000259" key="1">
    <source>
        <dbReference type="PROSITE" id="PS51707"/>
    </source>
</evidence>
<gene>
    <name evidence="3" type="ORF">NK718_20210</name>
</gene>
<evidence type="ECO:0000259" key="2">
    <source>
        <dbReference type="PROSITE" id="PS51708"/>
    </source>
</evidence>
<dbReference type="CDD" id="cd07756">
    <property type="entry name" value="CYTH-like_Pase_CHAD"/>
    <property type="match status" value="1"/>
</dbReference>
<protein>
    <submittedName>
        <fullName evidence="3">CHAD domain-containing protein</fullName>
    </submittedName>
</protein>
<dbReference type="SUPFAM" id="SSF55154">
    <property type="entry name" value="CYTH-like phosphatases"/>
    <property type="match status" value="1"/>
</dbReference>
<evidence type="ECO:0000313" key="4">
    <source>
        <dbReference type="Proteomes" id="UP001205890"/>
    </source>
</evidence>
<accession>A0ABT1LH72</accession>
<comment type="caution">
    <text evidence="3">The sequence shown here is derived from an EMBL/GenBank/DDBJ whole genome shotgun (WGS) entry which is preliminary data.</text>
</comment>
<dbReference type="InterPro" id="IPR038186">
    <property type="entry name" value="CHAD_dom_sf"/>
</dbReference>
<dbReference type="InterPro" id="IPR023577">
    <property type="entry name" value="CYTH_domain"/>
</dbReference>
<dbReference type="Gene3D" id="1.40.20.10">
    <property type="entry name" value="CHAD domain"/>
    <property type="match status" value="1"/>
</dbReference>
<dbReference type="Pfam" id="PF01928">
    <property type="entry name" value="CYTH"/>
    <property type="match status" value="1"/>
</dbReference>
<sequence length="507" mass="54850">MSPQSAAGLERELAFRVPDAALEGLAAFAAFGRPRRLVSTYWDTADFAFRQAGVTLRVRQAGRRRSLGVKWRERGHGLATRAEREVDNGGDTPDLGRLEPDLAEYLAGLRRDAPLAPAFVTTVLRRTALVDQKGGAVEMALDQGWIVAGERRARVRDCECELKDGDLPVLFDLAGRIVPRFGLRLLAASKGERGYALAAGPAGAVKALPVPGSAETMEQLLEAALGTCVTQFVRNWPAFLDGANAEALHQLRVALRRLRALLSMFHHEVPAPALEALRGEAARLAKGMADAREWDVLAPLTGEEDFAELCPPGGIEQFAAALGKARRASYAGVVGLLEGPDATGFVLAAEGLAARRGWRDGRTDDEVAALDAPAAAFARRTLKRLRRRVLKRGKGLARLTDAELHRVRVALKALRYGVDTFAPLLGHPRKTRRFAAIASHLQDVLGEANDAATLGALVGGLRMPARAAAGRATRELAVAWFEARRTSHRSNVHAAWRAFKKADIDWL</sequence>
<dbReference type="PANTHER" id="PTHR39569">
    <property type="entry name" value="INORGANIC TRIPHOSPHATASE"/>
    <property type="match status" value="1"/>
</dbReference>